<dbReference type="CDD" id="cd00063">
    <property type="entry name" value="FN3"/>
    <property type="match status" value="1"/>
</dbReference>
<dbReference type="InterPro" id="IPR036116">
    <property type="entry name" value="FN3_sf"/>
</dbReference>
<evidence type="ECO:0000313" key="2">
    <source>
        <dbReference type="EMBL" id="KKK73540.1"/>
    </source>
</evidence>
<dbReference type="EMBL" id="LAZR01056747">
    <property type="protein sequence ID" value="KKK73540.1"/>
    <property type="molecule type" value="Genomic_DNA"/>
</dbReference>
<dbReference type="Gene3D" id="2.60.40.10">
    <property type="entry name" value="Immunoglobulins"/>
    <property type="match status" value="1"/>
</dbReference>
<proteinExistence type="predicted"/>
<dbReference type="Pfam" id="PF00041">
    <property type="entry name" value="fn3"/>
    <property type="match status" value="1"/>
</dbReference>
<dbReference type="AlphaFoldDB" id="A0A0F8YIH9"/>
<evidence type="ECO:0000259" key="1">
    <source>
        <dbReference type="PROSITE" id="PS50853"/>
    </source>
</evidence>
<organism evidence="2">
    <name type="scientific">marine sediment metagenome</name>
    <dbReference type="NCBI Taxonomy" id="412755"/>
    <lineage>
        <taxon>unclassified sequences</taxon>
        <taxon>metagenomes</taxon>
        <taxon>ecological metagenomes</taxon>
    </lineage>
</organism>
<dbReference type="PROSITE" id="PS50853">
    <property type="entry name" value="FN3"/>
    <property type="match status" value="1"/>
</dbReference>
<name>A0A0F8YIH9_9ZZZZ</name>
<dbReference type="InterPro" id="IPR013783">
    <property type="entry name" value="Ig-like_fold"/>
</dbReference>
<protein>
    <recommendedName>
        <fullName evidence="1">Fibronectin type-III domain-containing protein</fullName>
    </recommendedName>
</protein>
<feature type="domain" description="Fibronectin type-III" evidence="1">
    <location>
        <begin position="112"/>
        <end position="202"/>
    </location>
</feature>
<sequence>MASFPRSEAEIVALAQNIIAGLTANAATYPAPPVLPVDLQALVDSFNTLSDDAVAARAASEQATGTKEAGLEEMVNAMNSILRYAENTVDFDDDQLKLLGWAGRRARAALDPPGQPRTLEAPQQGEGWVFLDWKKPIGGGKVAAYKIERREMPSGAWQEAKTVFESEATLTGQERGKQWEYRVIAANKAGDGPVSNTVAVVL</sequence>
<reference evidence="2" key="1">
    <citation type="journal article" date="2015" name="Nature">
        <title>Complex archaea that bridge the gap between prokaryotes and eukaryotes.</title>
        <authorList>
            <person name="Spang A."/>
            <person name="Saw J.H."/>
            <person name="Jorgensen S.L."/>
            <person name="Zaremba-Niedzwiedzka K."/>
            <person name="Martijn J."/>
            <person name="Lind A.E."/>
            <person name="van Eijk R."/>
            <person name="Schleper C."/>
            <person name="Guy L."/>
            <person name="Ettema T.J."/>
        </authorList>
    </citation>
    <scope>NUCLEOTIDE SEQUENCE</scope>
</reference>
<gene>
    <name evidence="2" type="ORF">LCGC14_2892820</name>
</gene>
<dbReference type="SUPFAM" id="SSF49265">
    <property type="entry name" value="Fibronectin type III"/>
    <property type="match status" value="1"/>
</dbReference>
<dbReference type="SMART" id="SM00060">
    <property type="entry name" value="FN3"/>
    <property type="match status" value="1"/>
</dbReference>
<dbReference type="InterPro" id="IPR003961">
    <property type="entry name" value="FN3_dom"/>
</dbReference>
<accession>A0A0F8YIH9</accession>
<comment type="caution">
    <text evidence="2">The sequence shown here is derived from an EMBL/GenBank/DDBJ whole genome shotgun (WGS) entry which is preliminary data.</text>
</comment>